<organism evidence="9 10">
    <name type="scientific">Diploscapter pachys</name>
    <dbReference type="NCBI Taxonomy" id="2018661"/>
    <lineage>
        <taxon>Eukaryota</taxon>
        <taxon>Metazoa</taxon>
        <taxon>Ecdysozoa</taxon>
        <taxon>Nematoda</taxon>
        <taxon>Chromadorea</taxon>
        <taxon>Rhabditida</taxon>
        <taxon>Rhabditina</taxon>
        <taxon>Rhabditomorpha</taxon>
        <taxon>Rhabditoidea</taxon>
        <taxon>Rhabditidae</taxon>
        <taxon>Diploscapter</taxon>
    </lineage>
</organism>
<keyword evidence="10" id="KW-1185">Reference proteome</keyword>
<feature type="compositionally biased region" description="Basic and acidic residues" evidence="7">
    <location>
        <begin position="143"/>
        <end position="177"/>
    </location>
</feature>
<evidence type="ECO:0000256" key="1">
    <source>
        <dbReference type="ARBA" id="ARBA00007277"/>
    </source>
</evidence>
<dbReference type="EC" id="3.1.4.46" evidence="2"/>
<keyword evidence="4" id="KW-0319">Glycerol metabolism</keyword>
<dbReference type="STRING" id="2018661.A0A2A2M415"/>
<gene>
    <name evidence="9" type="ORF">WR25_07466</name>
</gene>
<evidence type="ECO:0000256" key="5">
    <source>
        <dbReference type="ARBA" id="ARBA00022801"/>
    </source>
</evidence>
<accession>A0A2A2M415</accession>
<dbReference type="GO" id="GO:0008889">
    <property type="term" value="F:glycerophosphodiester phosphodiesterase activity"/>
    <property type="evidence" value="ECO:0007669"/>
    <property type="project" value="UniProtKB-EC"/>
</dbReference>
<protein>
    <recommendedName>
        <fullName evidence="2">glycerophosphodiester phosphodiesterase</fullName>
        <ecNumber evidence="2">3.1.4.46</ecNumber>
    </recommendedName>
</protein>
<evidence type="ECO:0000259" key="8">
    <source>
        <dbReference type="Pfam" id="PF03009"/>
    </source>
</evidence>
<reference evidence="9 10" key="1">
    <citation type="journal article" date="2017" name="Curr. Biol.">
        <title>Genome architecture and evolution of a unichromosomal asexual nematode.</title>
        <authorList>
            <person name="Fradin H."/>
            <person name="Zegar C."/>
            <person name="Gutwein M."/>
            <person name="Lucas J."/>
            <person name="Kovtun M."/>
            <person name="Corcoran D."/>
            <person name="Baugh L.R."/>
            <person name="Kiontke K."/>
            <person name="Gunsalus K."/>
            <person name="Fitch D.H."/>
            <person name="Piano F."/>
        </authorList>
    </citation>
    <scope>NUCLEOTIDE SEQUENCE [LARGE SCALE GENOMIC DNA]</scope>
    <source>
        <strain evidence="9">PF1309</strain>
    </source>
</reference>
<dbReference type="GO" id="GO:0006071">
    <property type="term" value="P:glycerol metabolic process"/>
    <property type="evidence" value="ECO:0007669"/>
    <property type="project" value="UniProtKB-KW"/>
</dbReference>
<dbReference type="Pfam" id="PF03009">
    <property type="entry name" value="GDPD"/>
    <property type="match status" value="1"/>
</dbReference>
<evidence type="ECO:0000256" key="7">
    <source>
        <dbReference type="SAM" id="MobiDB-lite"/>
    </source>
</evidence>
<evidence type="ECO:0000313" key="10">
    <source>
        <dbReference type="Proteomes" id="UP000218231"/>
    </source>
</evidence>
<dbReference type="InterPro" id="IPR017946">
    <property type="entry name" value="PLC-like_Pdiesterase_TIM-brl"/>
</dbReference>
<dbReference type="SUPFAM" id="SSF51695">
    <property type="entry name" value="PLC-like phosphodiesterases"/>
    <property type="match status" value="1"/>
</dbReference>
<keyword evidence="5" id="KW-0378">Hydrolase</keyword>
<dbReference type="PANTHER" id="PTHR43620">
    <property type="entry name" value="GLYCEROPHOSPHORYL DIESTER PHOSPHODIESTERASE"/>
    <property type="match status" value="1"/>
</dbReference>
<dbReference type="PANTHER" id="PTHR43620:SF7">
    <property type="entry name" value="GLYCEROPHOSPHODIESTER PHOSPHODIESTERASE GDPD5-RELATED"/>
    <property type="match status" value="1"/>
</dbReference>
<evidence type="ECO:0000256" key="2">
    <source>
        <dbReference type="ARBA" id="ARBA00012247"/>
    </source>
</evidence>
<dbReference type="GO" id="GO:0006629">
    <property type="term" value="P:lipid metabolic process"/>
    <property type="evidence" value="ECO:0007669"/>
    <property type="project" value="InterPro"/>
</dbReference>
<evidence type="ECO:0000256" key="6">
    <source>
        <dbReference type="ARBA" id="ARBA00047512"/>
    </source>
</evidence>
<dbReference type="Proteomes" id="UP000218231">
    <property type="component" value="Unassembled WGS sequence"/>
</dbReference>
<name>A0A2A2M415_9BILA</name>
<evidence type="ECO:0000256" key="4">
    <source>
        <dbReference type="ARBA" id="ARBA00022798"/>
    </source>
</evidence>
<dbReference type="EMBL" id="LIAE01005628">
    <property type="protein sequence ID" value="PAV93198.1"/>
    <property type="molecule type" value="Genomic_DNA"/>
</dbReference>
<dbReference type="OrthoDB" id="1058301at2759"/>
<dbReference type="Gene3D" id="3.20.20.190">
    <property type="entry name" value="Phosphatidylinositol (PI) phosphodiesterase"/>
    <property type="match status" value="1"/>
</dbReference>
<feature type="domain" description="GP-PDE" evidence="8">
    <location>
        <begin position="18"/>
        <end position="121"/>
    </location>
</feature>
<evidence type="ECO:0000256" key="3">
    <source>
        <dbReference type="ARBA" id="ARBA00022729"/>
    </source>
</evidence>
<evidence type="ECO:0000313" key="9">
    <source>
        <dbReference type="EMBL" id="PAV93198.1"/>
    </source>
</evidence>
<proteinExistence type="inferred from homology"/>
<dbReference type="InterPro" id="IPR030395">
    <property type="entry name" value="GP_PDE_dom"/>
</dbReference>
<comment type="catalytic activity">
    <reaction evidence="6">
        <text>a sn-glycero-3-phosphodiester + H2O = an alcohol + sn-glycerol 3-phosphate + H(+)</text>
        <dbReference type="Rhea" id="RHEA:12969"/>
        <dbReference type="ChEBI" id="CHEBI:15377"/>
        <dbReference type="ChEBI" id="CHEBI:15378"/>
        <dbReference type="ChEBI" id="CHEBI:30879"/>
        <dbReference type="ChEBI" id="CHEBI:57597"/>
        <dbReference type="ChEBI" id="CHEBI:83408"/>
        <dbReference type="EC" id="3.1.4.46"/>
    </reaction>
</comment>
<comment type="similarity">
    <text evidence="1">Belongs to the glycerophosphoryl diester phosphodiesterase family.</text>
</comment>
<keyword evidence="3" id="KW-0732">Signal</keyword>
<sequence length="189" mass="20389">MTGIRLIQLVAGEGAPADGAAPSYAAMLTPGGLKQIGTYAFGIGPDKAQLWTDKTATTPSTLVADAHAAGVRVHPWTYRAENAFLPPRFQRGTDKAAHGDIAGEITAGLAQGIDGFFTDYPLIGAPFKVAGKAIDWTTTSQDEADRNYGRKMRKQEAKEGRERRKAAEQCRKHPDDQDACRYSGYRAGY</sequence>
<dbReference type="AlphaFoldDB" id="A0A2A2M415"/>
<feature type="region of interest" description="Disordered" evidence="7">
    <location>
        <begin position="141"/>
        <end position="177"/>
    </location>
</feature>
<comment type="caution">
    <text evidence="9">The sequence shown here is derived from an EMBL/GenBank/DDBJ whole genome shotgun (WGS) entry which is preliminary data.</text>
</comment>